<dbReference type="SUPFAM" id="SSF54523">
    <property type="entry name" value="Pili subunits"/>
    <property type="match status" value="1"/>
</dbReference>
<evidence type="ECO:0000313" key="6">
    <source>
        <dbReference type="Proteomes" id="UP000293465"/>
    </source>
</evidence>
<dbReference type="GO" id="GO:0043107">
    <property type="term" value="P:type IV pilus-dependent motility"/>
    <property type="evidence" value="ECO:0007669"/>
    <property type="project" value="TreeGrafter"/>
</dbReference>
<dbReference type="PANTHER" id="PTHR30093">
    <property type="entry name" value="GENERAL SECRETION PATHWAY PROTEIN G"/>
    <property type="match status" value="1"/>
</dbReference>
<dbReference type="EMBL" id="SEZJ01000011">
    <property type="protein sequence ID" value="RYU45641.1"/>
    <property type="molecule type" value="Genomic_DNA"/>
</dbReference>
<name>A0A4Q5KHJ4_9GAMM</name>
<comment type="similarity">
    <text evidence="1 3">Belongs to the N-Me-Phe pilin family.</text>
</comment>
<feature type="transmembrane region" description="Helical" evidence="4">
    <location>
        <begin position="12"/>
        <end position="30"/>
    </location>
</feature>
<gene>
    <name evidence="5" type="ORF">ERW49_12920</name>
</gene>
<dbReference type="PROSITE" id="PS00409">
    <property type="entry name" value="PROKAR_NTER_METHYL"/>
    <property type="match status" value="1"/>
</dbReference>
<dbReference type="GO" id="GO:0044096">
    <property type="term" value="C:type IV pilus"/>
    <property type="evidence" value="ECO:0007669"/>
    <property type="project" value="TreeGrafter"/>
</dbReference>
<protein>
    <submittedName>
        <fullName evidence="5">Pilin</fullName>
    </submittedName>
</protein>
<dbReference type="Pfam" id="PF07963">
    <property type="entry name" value="N_methyl"/>
    <property type="match status" value="1"/>
</dbReference>
<proteinExistence type="inferred from homology"/>
<keyword evidence="4" id="KW-1133">Transmembrane helix</keyword>
<dbReference type="Pfam" id="PF00114">
    <property type="entry name" value="Pilin"/>
    <property type="match status" value="1"/>
</dbReference>
<keyword evidence="4" id="KW-0472">Membrane</keyword>
<accession>A0A4Q5KHJ4</accession>
<dbReference type="Gene3D" id="3.30.700.10">
    <property type="entry name" value="Glycoprotein, Type 4 Pilin"/>
    <property type="match status" value="1"/>
</dbReference>
<dbReference type="InterPro" id="IPR045584">
    <property type="entry name" value="Pilin-like"/>
</dbReference>
<dbReference type="InterPro" id="IPR001082">
    <property type="entry name" value="Pilin"/>
</dbReference>
<dbReference type="OrthoDB" id="5918848at2"/>
<keyword evidence="3" id="KW-0281">Fimbrium</keyword>
<keyword evidence="4" id="KW-0812">Transmembrane</keyword>
<dbReference type="Proteomes" id="UP000293465">
    <property type="component" value="Unassembled WGS sequence"/>
</dbReference>
<evidence type="ECO:0000256" key="3">
    <source>
        <dbReference type="RuleBase" id="RU000389"/>
    </source>
</evidence>
<organism evidence="5 6">
    <name type="scientific">Aliivibrio finisterrensis</name>
    <dbReference type="NCBI Taxonomy" id="511998"/>
    <lineage>
        <taxon>Bacteria</taxon>
        <taxon>Pseudomonadati</taxon>
        <taxon>Pseudomonadota</taxon>
        <taxon>Gammaproteobacteria</taxon>
        <taxon>Vibrionales</taxon>
        <taxon>Vibrionaceae</taxon>
        <taxon>Aliivibrio</taxon>
    </lineage>
</organism>
<dbReference type="GeneID" id="56275963"/>
<comment type="caution">
    <text evidence="5">The sequence shown here is derived from an EMBL/GenBank/DDBJ whole genome shotgun (WGS) entry which is preliminary data.</text>
</comment>
<reference evidence="5 6" key="1">
    <citation type="submission" date="2019-02" db="EMBL/GenBank/DDBJ databases">
        <title>Genome sequences of Aliivibrio finisterrensis strains from farmed Atlantic salmon.</title>
        <authorList>
            <person name="Bowman J.P."/>
        </authorList>
    </citation>
    <scope>NUCLEOTIDE SEQUENCE [LARGE SCALE GENOMIC DNA]</scope>
    <source>
        <strain evidence="5 6">A32</strain>
    </source>
</reference>
<sequence>MKKRQGQKGFTLIELMIVVAVIGVLSAIAVPQYQNYVKKSELGAALATITALKVNVEDSIATNGQFPTVATGDMASKLGASTTILGVLSTETGATSSAGQIIITLGSETQNSSQKLAISRNDTGSWKCVTDIVSSASATFPKGCINGNILP</sequence>
<dbReference type="NCBIfam" id="TIGR02532">
    <property type="entry name" value="IV_pilin_GFxxxE"/>
    <property type="match status" value="1"/>
</dbReference>
<evidence type="ECO:0000256" key="2">
    <source>
        <dbReference type="ARBA" id="ARBA00022481"/>
    </source>
</evidence>
<evidence type="ECO:0000256" key="1">
    <source>
        <dbReference type="ARBA" id="ARBA00005233"/>
    </source>
</evidence>
<keyword evidence="2" id="KW-0488">Methylation</keyword>
<evidence type="ECO:0000256" key="4">
    <source>
        <dbReference type="SAM" id="Phobius"/>
    </source>
</evidence>
<dbReference type="RefSeq" id="WP_130087757.1">
    <property type="nucleotide sequence ID" value="NZ_SEZJ01000011.1"/>
</dbReference>
<dbReference type="InterPro" id="IPR012902">
    <property type="entry name" value="N_methyl_site"/>
</dbReference>
<dbReference type="GO" id="GO:0007155">
    <property type="term" value="P:cell adhesion"/>
    <property type="evidence" value="ECO:0007669"/>
    <property type="project" value="InterPro"/>
</dbReference>
<dbReference type="AlphaFoldDB" id="A0A4Q5KHJ4"/>
<dbReference type="PANTHER" id="PTHR30093:SF34">
    <property type="entry name" value="PREPILIN PEPTIDASE-DEPENDENT PROTEIN D"/>
    <property type="match status" value="1"/>
</dbReference>
<evidence type="ECO:0000313" key="5">
    <source>
        <dbReference type="EMBL" id="RYU45641.1"/>
    </source>
</evidence>